<gene>
    <name evidence="1" type="ORF">GCM10009431_24080</name>
</gene>
<organism evidence="1 2">
    <name type="scientific">Gaetbulibacter jejuensis</name>
    <dbReference type="NCBI Taxonomy" id="584607"/>
    <lineage>
        <taxon>Bacteria</taxon>
        <taxon>Pseudomonadati</taxon>
        <taxon>Bacteroidota</taxon>
        <taxon>Flavobacteriia</taxon>
        <taxon>Flavobacteriales</taxon>
        <taxon>Flavobacteriaceae</taxon>
        <taxon>Gaetbulibacter</taxon>
    </lineage>
</organism>
<dbReference type="EMBL" id="BAAAGF010000004">
    <property type="protein sequence ID" value="GAA0747100.1"/>
    <property type="molecule type" value="Genomic_DNA"/>
</dbReference>
<comment type="caution">
    <text evidence="1">The sequence shown here is derived from an EMBL/GenBank/DDBJ whole genome shotgun (WGS) entry which is preliminary data.</text>
</comment>
<evidence type="ECO:0000313" key="1">
    <source>
        <dbReference type="EMBL" id="GAA0747100.1"/>
    </source>
</evidence>
<accession>A0ABP3V3X4</accession>
<reference evidence="2" key="1">
    <citation type="journal article" date="2019" name="Int. J. Syst. Evol. Microbiol.">
        <title>The Global Catalogue of Microorganisms (GCM) 10K type strain sequencing project: providing services to taxonomists for standard genome sequencing and annotation.</title>
        <authorList>
            <consortium name="The Broad Institute Genomics Platform"/>
            <consortium name="The Broad Institute Genome Sequencing Center for Infectious Disease"/>
            <person name="Wu L."/>
            <person name="Ma J."/>
        </authorList>
    </citation>
    <scope>NUCLEOTIDE SEQUENCE [LARGE SCALE GENOMIC DNA]</scope>
    <source>
        <strain evidence="2">JCM 15976</strain>
    </source>
</reference>
<protein>
    <submittedName>
        <fullName evidence="1">Uncharacterized protein</fullName>
    </submittedName>
</protein>
<dbReference type="Proteomes" id="UP001500736">
    <property type="component" value="Unassembled WGS sequence"/>
</dbReference>
<name>A0ABP3V3X4_9FLAO</name>
<keyword evidence="2" id="KW-1185">Reference proteome</keyword>
<sequence length="53" mass="6349">MFQPVALELFFDEEDFLQLNMAKDSIRAKIIRRLNTFFIYILLSKLVYFSDAI</sequence>
<evidence type="ECO:0000313" key="2">
    <source>
        <dbReference type="Proteomes" id="UP001500736"/>
    </source>
</evidence>
<proteinExistence type="predicted"/>